<dbReference type="InterPro" id="IPR036013">
    <property type="entry name" value="Band_7/SPFH_dom_sf"/>
</dbReference>
<dbReference type="Proteomes" id="UP000271554">
    <property type="component" value="Chromosome"/>
</dbReference>
<organism evidence="3 4">
    <name type="scientific">Streptomyces hundungensis</name>
    <dbReference type="NCBI Taxonomy" id="1077946"/>
    <lineage>
        <taxon>Bacteria</taxon>
        <taxon>Bacillati</taxon>
        <taxon>Actinomycetota</taxon>
        <taxon>Actinomycetes</taxon>
        <taxon>Kitasatosporales</taxon>
        <taxon>Streptomycetaceae</taxon>
        <taxon>Streptomyces</taxon>
    </lineage>
</organism>
<sequence length="455" mass="47482">MSMQSNPEPGVGGDAGGVDAGARISLPQLANSGVGEQGSTTAARTPTAPVPDAPAAPAVPPGPALIPVDAGRRVAVIRSENTAEIPVHLLFRDDTGPVPLVPGAGADVVGTGLGGGERPGPGAPAARSGARPGARPPRQAGPRAAVPAPARPATPVDPRIAERPGPVVAGPVAVAVGLLALAGCAAVLCWTGVLPPGLAVLLRLPAYPYRGIRLEQWGLLAVGVSVMVLAFGGLGRGQVGHAWVLSLFGDYRGSVRRTGLVWMSPLLLRRRVDLRLRHWRSEPLGVVDANGTALRVVVLVVWRVRDTARATLAVADHERYLREQVEAAMARVLSQLPADAFHEDAPTLRDVEAVGDALTRVLKSETEPVGIELYSAQPTRIEYAPEVAAAMRRQRVAAIDARHRDAVLTSVVDAVDDTVHRLTSRGLVELDAYERKALVKDLTVAFYTGRGAGEG</sequence>
<feature type="domain" description="Band 7" evidence="2">
    <location>
        <begin position="232"/>
        <end position="395"/>
    </location>
</feature>
<reference evidence="3 4" key="1">
    <citation type="submission" date="2018-10" db="EMBL/GenBank/DDBJ databases">
        <title>Relationship between Morphology and Antimicrobial Activity in Streptomyces.</title>
        <authorList>
            <person name="Kang H.J."/>
            <person name="Kim S.B."/>
        </authorList>
    </citation>
    <scope>NUCLEOTIDE SEQUENCE [LARGE SCALE GENOMIC DNA]</scope>
    <source>
        <strain evidence="3 4">BH38</strain>
    </source>
</reference>
<evidence type="ECO:0000256" key="1">
    <source>
        <dbReference type="SAM" id="MobiDB-lite"/>
    </source>
</evidence>
<gene>
    <name evidence="3" type="ORF">DWB77_04854</name>
</gene>
<feature type="compositionally biased region" description="Pro residues" evidence="1">
    <location>
        <begin position="48"/>
        <end position="64"/>
    </location>
</feature>
<dbReference type="PANTHER" id="PTHR43446">
    <property type="entry name" value="MEMBRANE PROTEIN-RELATED"/>
    <property type="match status" value="1"/>
</dbReference>
<proteinExistence type="predicted"/>
<evidence type="ECO:0000259" key="2">
    <source>
        <dbReference type="SMART" id="SM00244"/>
    </source>
</evidence>
<accession>A0A387HP23</accession>
<feature type="compositionally biased region" description="Low complexity" evidence="1">
    <location>
        <begin position="123"/>
        <end position="155"/>
    </location>
</feature>
<keyword evidence="4" id="KW-1185">Reference proteome</keyword>
<evidence type="ECO:0000313" key="3">
    <source>
        <dbReference type="EMBL" id="AYG82670.1"/>
    </source>
</evidence>
<dbReference type="SUPFAM" id="SSF117892">
    <property type="entry name" value="Band 7/SPFH domain"/>
    <property type="match status" value="1"/>
</dbReference>
<evidence type="ECO:0000313" key="4">
    <source>
        <dbReference type="Proteomes" id="UP000271554"/>
    </source>
</evidence>
<dbReference type="PANTHER" id="PTHR43446:SF1">
    <property type="entry name" value="BAND 7 DOMAIN-CONTAINING PROTEIN"/>
    <property type="match status" value="1"/>
</dbReference>
<dbReference type="Pfam" id="PF01145">
    <property type="entry name" value="Band_7"/>
    <property type="match status" value="1"/>
</dbReference>
<name>A0A387HP23_9ACTN</name>
<protein>
    <recommendedName>
        <fullName evidence="2">Band 7 domain-containing protein</fullName>
    </recommendedName>
</protein>
<feature type="region of interest" description="Disordered" evidence="1">
    <location>
        <begin position="1"/>
        <end position="64"/>
    </location>
</feature>
<dbReference type="KEGG" id="shun:DWB77_04854"/>
<feature type="compositionally biased region" description="Gly residues" evidence="1">
    <location>
        <begin position="10"/>
        <end position="19"/>
    </location>
</feature>
<dbReference type="EMBL" id="CP032698">
    <property type="protein sequence ID" value="AYG82670.1"/>
    <property type="molecule type" value="Genomic_DNA"/>
</dbReference>
<feature type="region of interest" description="Disordered" evidence="1">
    <location>
        <begin position="109"/>
        <end position="155"/>
    </location>
</feature>
<dbReference type="InterPro" id="IPR001107">
    <property type="entry name" value="Band_7"/>
</dbReference>
<dbReference type="AlphaFoldDB" id="A0A387HP23"/>
<dbReference type="SMART" id="SM00244">
    <property type="entry name" value="PHB"/>
    <property type="match status" value="1"/>
</dbReference>
<dbReference type="Gene3D" id="3.30.479.30">
    <property type="entry name" value="Band 7 domain"/>
    <property type="match status" value="1"/>
</dbReference>